<dbReference type="OrthoDB" id="10331282at2759"/>
<name>A0A2G5TDY6_9PELO</name>
<feature type="coiled-coil region" evidence="1">
    <location>
        <begin position="111"/>
        <end position="148"/>
    </location>
</feature>
<sequence>MATDESIEFKAEAPQPIGHYLKLLTEHFEKIAPNATEEQTGLFIQLKNSVISSNIREFDNIFKDKYIWNVTDRMRKTELSSEKQVAHLSEYVDNVSHQLEVLKKLQHSGKAVDHQKVYKEKQAELRNLEAQIREVGEKRKELNEKNNTMIYWHEVNLKQSEQDHHAAIAELHMKIKNLQFELEKASD</sequence>
<protein>
    <submittedName>
        <fullName evidence="2">Uncharacterized protein</fullName>
    </submittedName>
</protein>
<keyword evidence="3" id="KW-1185">Reference proteome</keyword>
<organism evidence="2 3">
    <name type="scientific">Caenorhabditis nigoni</name>
    <dbReference type="NCBI Taxonomy" id="1611254"/>
    <lineage>
        <taxon>Eukaryota</taxon>
        <taxon>Metazoa</taxon>
        <taxon>Ecdysozoa</taxon>
        <taxon>Nematoda</taxon>
        <taxon>Chromadorea</taxon>
        <taxon>Rhabditida</taxon>
        <taxon>Rhabditina</taxon>
        <taxon>Rhabditomorpha</taxon>
        <taxon>Rhabditoidea</taxon>
        <taxon>Rhabditidae</taxon>
        <taxon>Peloderinae</taxon>
        <taxon>Caenorhabditis</taxon>
    </lineage>
</organism>
<evidence type="ECO:0000313" key="3">
    <source>
        <dbReference type="Proteomes" id="UP000230233"/>
    </source>
</evidence>
<gene>
    <name evidence="2" type="primary">Cnig_chr_V.g18442</name>
    <name evidence="2" type="ORF">B9Z55_018442</name>
</gene>
<keyword evidence="1" id="KW-0175">Coiled coil</keyword>
<evidence type="ECO:0000256" key="1">
    <source>
        <dbReference type="SAM" id="Coils"/>
    </source>
</evidence>
<dbReference type="AlphaFoldDB" id="A0A2G5TDY6"/>
<dbReference type="Proteomes" id="UP000230233">
    <property type="component" value="Chromosome V"/>
</dbReference>
<accession>A0A2G5TDY6</accession>
<dbReference type="EMBL" id="PDUG01000005">
    <property type="protein sequence ID" value="PIC25555.1"/>
    <property type="molecule type" value="Genomic_DNA"/>
</dbReference>
<evidence type="ECO:0000313" key="2">
    <source>
        <dbReference type="EMBL" id="PIC25555.1"/>
    </source>
</evidence>
<proteinExistence type="predicted"/>
<reference evidence="3" key="1">
    <citation type="submission" date="2017-10" db="EMBL/GenBank/DDBJ databases">
        <title>Rapid genome shrinkage in a self-fertile nematode reveals novel sperm competition proteins.</title>
        <authorList>
            <person name="Yin D."/>
            <person name="Schwarz E.M."/>
            <person name="Thomas C.G."/>
            <person name="Felde R.L."/>
            <person name="Korf I.F."/>
            <person name="Cutter A.D."/>
            <person name="Schartner C.M."/>
            <person name="Ralston E.J."/>
            <person name="Meyer B.J."/>
            <person name="Haag E.S."/>
        </authorList>
    </citation>
    <scope>NUCLEOTIDE SEQUENCE [LARGE SCALE GENOMIC DNA]</scope>
    <source>
        <strain evidence="3">JU1422</strain>
    </source>
</reference>
<comment type="caution">
    <text evidence="2">The sequence shown here is derived from an EMBL/GenBank/DDBJ whole genome shotgun (WGS) entry which is preliminary data.</text>
</comment>